<dbReference type="PROSITE" id="PS50977">
    <property type="entry name" value="HTH_TETR_2"/>
    <property type="match status" value="1"/>
</dbReference>
<dbReference type="InterPro" id="IPR001647">
    <property type="entry name" value="HTH_TetR"/>
</dbReference>
<keyword evidence="1" id="KW-0805">Transcription regulation</keyword>
<protein>
    <submittedName>
        <fullName evidence="7">Transcriptional regulator, TetR family</fullName>
    </submittedName>
</protein>
<dbReference type="InterPro" id="IPR025996">
    <property type="entry name" value="MT1864/Rv1816-like_C"/>
</dbReference>
<dbReference type="SUPFAM" id="SSF46689">
    <property type="entry name" value="Homeodomain-like"/>
    <property type="match status" value="1"/>
</dbReference>
<dbReference type="PANTHER" id="PTHR30055:SF234">
    <property type="entry name" value="HTH-TYPE TRANSCRIPTIONAL REGULATOR BETI"/>
    <property type="match status" value="1"/>
</dbReference>
<evidence type="ECO:0000256" key="1">
    <source>
        <dbReference type="ARBA" id="ARBA00023015"/>
    </source>
</evidence>
<dbReference type="STRING" id="161899.CSING_11965"/>
<dbReference type="KEGG" id="csx:CSING_11965"/>
<dbReference type="GO" id="GO:0003700">
    <property type="term" value="F:DNA-binding transcription factor activity"/>
    <property type="evidence" value="ECO:0007669"/>
    <property type="project" value="TreeGrafter"/>
</dbReference>
<dbReference type="OrthoDB" id="4417784at2"/>
<evidence type="ECO:0000313" key="7">
    <source>
        <dbReference type="EMBL" id="AJI79888.1"/>
    </source>
</evidence>
<dbReference type="EMBL" id="CP010827">
    <property type="protein sequence ID" value="AJI79888.1"/>
    <property type="molecule type" value="Genomic_DNA"/>
</dbReference>
<feature type="domain" description="HTH tetR-type" evidence="6">
    <location>
        <begin position="7"/>
        <end position="67"/>
    </location>
</feature>
<organism evidence="7 8">
    <name type="scientific">Corynebacterium singulare</name>
    <dbReference type="NCBI Taxonomy" id="161899"/>
    <lineage>
        <taxon>Bacteria</taxon>
        <taxon>Bacillati</taxon>
        <taxon>Actinomycetota</taxon>
        <taxon>Actinomycetes</taxon>
        <taxon>Mycobacteriales</taxon>
        <taxon>Corynebacteriaceae</taxon>
        <taxon>Corynebacterium</taxon>
    </lineage>
</organism>
<dbReference type="Proteomes" id="UP000031890">
    <property type="component" value="Chromosome"/>
</dbReference>
<evidence type="ECO:0000313" key="8">
    <source>
        <dbReference type="Proteomes" id="UP000031890"/>
    </source>
</evidence>
<dbReference type="PANTHER" id="PTHR30055">
    <property type="entry name" value="HTH-TYPE TRANSCRIPTIONAL REGULATOR RUTR"/>
    <property type="match status" value="1"/>
</dbReference>
<accession>A0A0B6EYK9</accession>
<evidence type="ECO:0000256" key="4">
    <source>
        <dbReference type="PROSITE-ProRule" id="PRU00335"/>
    </source>
</evidence>
<keyword evidence="5" id="KW-0812">Transmembrane</keyword>
<keyword evidence="2 4" id="KW-0238">DNA-binding</keyword>
<evidence type="ECO:0000256" key="5">
    <source>
        <dbReference type="SAM" id="Phobius"/>
    </source>
</evidence>
<evidence type="ECO:0000259" key="6">
    <source>
        <dbReference type="PROSITE" id="PS50977"/>
    </source>
</evidence>
<dbReference type="GO" id="GO:0000976">
    <property type="term" value="F:transcription cis-regulatory region binding"/>
    <property type="evidence" value="ECO:0007669"/>
    <property type="project" value="TreeGrafter"/>
</dbReference>
<dbReference type="SUPFAM" id="SSF48498">
    <property type="entry name" value="Tetracyclin repressor-like, C-terminal domain"/>
    <property type="match status" value="2"/>
</dbReference>
<gene>
    <name evidence="7" type="ORF">CSING_11965</name>
</gene>
<dbReference type="InterPro" id="IPR009057">
    <property type="entry name" value="Homeodomain-like_sf"/>
</dbReference>
<proteinExistence type="predicted"/>
<evidence type="ECO:0000256" key="2">
    <source>
        <dbReference type="ARBA" id="ARBA00023125"/>
    </source>
</evidence>
<dbReference type="Gene3D" id="1.10.357.10">
    <property type="entry name" value="Tetracycline Repressor, domain 2"/>
    <property type="match status" value="2"/>
</dbReference>
<sequence>MKYLFADSPREAILEAAVHVAAAHGDDAVTVESVAKYAGLQPSDVTAVFSDRAEIVSAICEYLSQRKVSFLKETLETNPGYADLFTKLTTFTEAYYEYAEREPELFRYLFEQKACVLEDEWRTICEGKPSNNMALDLVYENMVAIAEHAGLEVGPDVCPPTLAKLSVASWATVHGMAHLSVLGVLRHQHSVVRRFNLREVGKALIGTLFQAADTCETPDMRAPMEEYRERLRQYDSGRDNIPDISAIEDLTALPADEARVAIMERAIQLAGKNGMHAVTIENVAEYFNVSDVFVASLADNDFVLRERVEQETDRELESRILYLLDQLPEDAPAREKLLCIAVAYFAYAISEPERYSACIAAASGSVVPLSEDGEEQTQMGESFALLMRFTREALREAGHEPEDRLVYIKNFTLWAGADGMCHLASVGEFRTIDIEEKWSIYYAVVGIVFASFAYSLRS</sequence>
<dbReference type="InterPro" id="IPR050109">
    <property type="entry name" value="HTH-type_TetR-like_transc_reg"/>
</dbReference>
<dbReference type="InterPro" id="IPR036271">
    <property type="entry name" value="Tet_transcr_reg_TetR-rel_C_sf"/>
</dbReference>
<feature type="transmembrane region" description="Helical" evidence="5">
    <location>
        <begin position="438"/>
        <end position="456"/>
    </location>
</feature>
<feature type="DNA-binding region" description="H-T-H motif" evidence="4">
    <location>
        <begin position="30"/>
        <end position="49"/>
    </location>
</feature>
<dbReference type="RefSeq" id="WP_042532488.1">
    <property type="nucleotide sequence ID" value="NZ_CP010827.1"/>
</dbReference>
<dbReference type="AlphaFoldDB" id="A0A0B6EYK9"/>
<keyword evidence="5" id="KW-0472">Membrane</keyword>
<keyword evidence="3" id="KW-0804">Transcription</keyword>
<evidence type="ECO:0000256" key="3">
    <source>
        <dbReference type="ARBA" id="ARBA00023163"/>
    </source>
</evidence>
<keyword evidence="5" id="KW-1133">Transmembrane helix</keyword>
<dbReference type="HOGENOM" id="CLU_584890_0_0_11"/>
<reference evidence="7 8" key="1">
    <citation type="journal article" date="2015" name="Genome Announc.">
        <title>Complete Genome Sequence and Annotation of Corynebacterium singulare DSM 44357, Isolated from a Human Semen Specimen.</title>
        <authorList>
            <person name="Merten M."/>
            <person name="Brinkrolf K."/>
            <person name="Albersmeier A."/>
            <person name="Kutter Y."/>
            <person name="Ruckert C."/>
            <person name="Tauch A."/>
        </authorList>
    </citation>
    <scope>NUCLEOTIDE SEQUENCE [LARGE SCALE GENOMIC DNA]</scope>
    <source>
        <strain evidence="7">IBS B52218</strain>
    </source>
</reference>
<dbReference type="Pfam" id="PF13305">
    <property type="entry name" value="TetR_C_33"/>
    <property type="match status" value="2"/>
</dbReference>
<name>A0A0B6EYK9_9CORY</name>